<feature type="compositionally biased region" description="Basic and acidic residues" evidence="14">
    <location>
        <begin position="413"/>
        <end position="428"/>
    </location>
</feature>
<reference evidence="15" key="1">
    <citation type="journal article" date="2023" name="G3 (Bethesda)">
        <title>Whole genome assemblies of Zophobas morio and Tenebrio molitor.</title>
        <authorList>
            <person name="Kaur S."/>
            <person name="Stinson S.A."/>
            <person name="diCenzo G.C."/>
        </authorList>
    </citation>
    <scope>NUCLEOTIDE SEQUENCE</scope>
    <source>
        <strain evidence="15">QUZm001</strain>
    </source>
</reference>
<keyword evidence="2" id="KW-0012">Acyltransferase</keyword>
<comment type="catalytic activity">
    <reaction evidence="9">
        <text>dopamine + acetyl-CoA = N-acetyldopamine + CoA + H(+)</text>
        <dbReference type="Rhea" id="RHEA:51388"/>
        <dbReference type="ChEBI" id="CHEBI:15378"/>
        <dbReference type="ChEBI" id="CHEBI:57287"/>
        <dbReference type="ChEBI" id="CHEBI:57288"/>
        <dbReference type="ChEBI" id="CHEBI:59905"/>
        <dbReference type="ChEBI" id="CHEBI:125678"/>
    </reaction>
    <physiologicalReaction direction="left-to-right" evidence="9">
        <dbReference type="Rhea" id="RHEA:51389"/>
    </physiologicalReaction>
</comment>
<comment type="catalytic activity">
    <reaction evidence="11">
        <text>serotonin + hexadecanoyl-CoA = N-hexadecanoyl-serotonin + CoA + H(+)</text>
        <dbReference type="Rhea" id="RHEA:51384"/>
        <dbReference type="ChEBI" id="CHEBI:15378"/>
        <dbReference type="ChEBI" id="CHEBI:57287"/>
        <dbReference type="ChEBI" id="CHEBI:57379"/>
        <dbReference type="ChEBI" id="CHEBI:134059"/>
        <dbReference type="ChEBI" id="CHEBI:350546"/>
    </reaction>
    <physiologicalReaction direction="left-to-right" evidence="11">
        <dbReference type="Rhea" id="RHEA:51385"/>
    </physiologicalReaction>
</comment>
<comment type="catalytic activity">
    <reaction evidence="8">
        <text>serotonin + (5Z,8Z,11Z,14Z)-eicosatetraenoyl-CoA = N-[(5Z,8Z,11Z,14Z)-eicosatetraenoyl]-serotonin + CoA + H(+)</text>
        <dbReference type="Rhea" id="RHEA:51396"/>
        <dbReference type="ChEBI" id="CHEBI:15378"/>
        <dbReference type="ChEBI" id="CHEBI:57287"/>
        <dbReference type="ChEBI" id="CHEBI:57368"/>
        <dbReference type="ChEBI" id="CHEBI:132255"/>
        <dbReference type="ChEBI" id="CHEBI:350546"/>
    </reaction>
    <physiologicalReaction direction="left-to-right" evidence="8">
        <dbReference type="Rhea" id="RHEA:51397"/>
    </physiologicalReaction>
</comment>
<evidence type="ECO:0000256" key="11">
    <source>
        <dbReference type="ARBA" id="ARBA00052178"/>
    </source>
</evidence>
<organism evidence="15 16">
    <name type="scientific">Zophobas morio</name>
    <dbReference type="NCBI Taxonomy" id="2755281"/>
    <lineage>
        <taxon>Eukaryota</taxon>
        <taxon>Metazoa</taxon>
        <taxon>Ecdysozoa</taxon>
        <taxon>Arthropoda</taxon>
        <taxon>Hexapoda</taxon>
        <taxon>Insecta</taxon>
        <taxon>Pterygota</taxon>
        <taxon>Neoptera</taxon>
        <taxon>Endopterygota</taxon>
        <taxon>Coleoptera</taxon>
        <taxon>Polyphaga</taxon>
        <taxon>Cucujiformia</taxon>
        <taxon>Tenebrionidae</taxon>
        <taxon>Zophobas</taxon>
    </lineage>
</organism>
<accession>A0AA38J035</accession>
<evidence type="ECO:0000256" key="1">
    <source>
        <dbReference type="ARBA" id="ARBA00022679"/>
    </source>
</evidence>
<dbReference type="Proteomes" id="UP001168821">
    <property type="component" value="Unassembled WGS sequence"/>
</dbReference>
<comment type="catalytic activity">
    <reaction evidence="12">
        <text>dopamine + hexadecanoyl-CoA = N-hexadecanoyl-dopamine + CoA + H(+)</text>
        <dbReference type="Rhea" id="RHEA:51376"/>
        <dbReference type="ChEBI" id="CHEBI:15378"/>
        <dbReference type="ChEBI" id="CHEBI:57287"/>
        <dbReference type="ChEBI" id="CHEBI:57379"/>
        <dbReference type="ChEBI" id="CHEBI:59905"/>
        <dbReference type="ChEBI" id="CHEBI:134058"/>
    </reaction>
    <physiologicalReaction direction="left-to-right" evidence="12">
        <dbReference type="Rhea" id="RHEA:51377"/>
    </physiologicalReaction>
</comment>
<evidence type="ECO:0000313" key="16">
    <source>
        <dbReference type="Proteomes" id="UP001168821"/>
    </source>
</evidence>
<dbReference type="SUPFAM" id="SSF55729">
    <property type="entry name" value="Acyl-CoA N-acyltransferases (Nat)"/>
    <property type="match status" value="2"/>
</dbReference>
<evidence type="ECO:0000256" key="7">
    <source>
        <dbReference type="ARBA" id="ARBA00050849"/>
    </source>
</evidence>
<dbReference type="PANTHER" id="PTHR20905">
    <property type="entry name" value="N-ACETYLTRANSFERASE-RELATED"/>
    <property type="match status" value="1"/>
</dbReference>
<evidence type="ECO:0000256" key="8">
    <source>
        <dbReference type="ARBA" id="ARBA00051284"/>
    </source>
</evidence>
<dbReference type="PANTHER" id="PTHR20905:SF1">
    <property type="entry name" value="AT07410P-RELATED"/>
    <property type="match status" value="1"/>
</dbReference>
<evidence type="ECO:0000256" key="10">
    <source>
        <dbReference type="ARBA" id="ARBA00051823"/>
    </source>
</evidence>
<evidence type="ECO:0000256" key="5">
    <source>
        <dbReference type="ARBA" id="ARBA00039114"/>
    </source>
</evidence>
<evidence type="ECO:0000256" key="12">
    <source>
        <dbReference type="ARBA" id="ARBA00052335"/>
    </source>
</evidence>
<evidence type="ECO:0000256" key="3">
    <source>
        <dbReference type="ARBA" id="ARBA00037926"/>
    </source>
</evidence>
<evidence type="ECO:0000256" key="14">
    <source>
        <dbReference type="SAM" id="MobiDB-lite"/>
    </source>
</evidence>
<evidence type="ECO:0000256" key="6">
    <source>
        <dbReference type="ARBA" id="ARBA00050189"/>
    </source>
</evidence>
<sequence length="435" mass="49695">MLSLLRNISIKHSSNIHNVIKRNKAIQKKDENFMIVRPLPDDYDEILCLMHKAYYTEEPTTSSIGFKPTVLFDERTLHGLNQGFSLIARCKHTGEIIGAAVNEASHCWDPDEMDKLACQVQDVKSRQLLHFYAHMSREADLWRKYCVHKIFEITYLFVRKDARGKGLAARLVKESRINAADCGFHLTKVDATSHYTHSTNVQNVIKRNKTNQEKEENVVIMRPIPDDYDEILCLKHNAYDPEEPSASSIGFKPTPLFDEMTLDGLRKGLSLIARCKSSGEILGAALNETSHCWNADAMDKLACESQDVKSRQLLHFYAYLTRAADLWRKYCVDRIFQTTYLFVRKDARGRGIAGRLLKYSRTDGADCGFRLTRLIATNHYTALIAEKQKLKLVADIPYCSYVGADQEPIFKPSDPHKSAKIYVDEEPQKNSLKKV</sequence>
<dbReference type="Gene3D" id="3.40.630.30">
    <property type="match status" value="2"/>
</dbReference>
<evidence type="ECO:0000256" key="13">
    <source>
        <dbReference type="ARBA" id="ARBA00052491"/>
    </source>
</evidence>
<dbReference type="InterPro" id="IPR016181">
    <property type="entry name" value="Acyl_CoA_acyltransferase"/>
</dbReference>
<dbReference type="EC" id="2.3.1.87" evidence="5"/>
<comment type="catalytic activity">
    <reaction evidence="6">
        <text>dopamine + (9Z)-octadecenoyl-CoA = N-(9Z-octadecanoyl)-dopamine + CoA + H(+)</text>
        <dbReference type="Rhea" id="RHEA:51380"/>
        <dbReference type="ChEBI" id="CHEBI:15378"/>
        <dbReference type="ChEBI" id="CHEBI:31883"/>
        <dbReference type="ChEBI" id="CHEBI:57287"/>
        <dbReference type="ChEBI" id="CHEBI:57387"/>
        <dbReference type="ChEBI" id="CHEBI:59905"/>
    </reaction>
    <physiologicalReaction direction="left-to-right" evidence="6">
        <dbReference type="Rhea" id="RHEA:51381"/>
    </physiologicalReaction>
</comment>
<comment type="catalytic activity">
    <reaction evidence="7">
        <text>serotonin + octadecanoyl-CoA = N-octadecanoyl-serotonin + CoA + H(+)</text>
        <dbReference type="Rhea" id="RHEA:51400"/>
        <dbReference type="ChEBI" id="CHEBI:15378"/>
        <dbReference type="ChEBI" id="CHEBI:57287"/>
        <dbReference type="ChEBI" id="CHEBI:57394"/>
        <dbReference type="ChEBI" id="CHEBI:134065"/>
        <dbReference type="ChEBI" id="CHEBI:350546"/>
    </reaction>
    <physiologicalReaction direction="left-to-right" evidence="7">
        <dbReference type="Rhea" id="RHEA:51401"/>
    </physiologicalReaction>
</comment>
<evidence type="ECO:0000256" key="9">
    <source>
        <dbReference type="ARBA" id="ARBA00051711"/>
    </source>
</evidence>
<dbReference type="EMBL" id="JALNTZ010000001">
    <property type="protein sequence ID" value="KAJ3665425.1"/>
    <property type="molecule type" value="Genomic_DNA"/>
</dbReference>
<dbReference type="GO" id="GO:0004059">
    <property type="term" value="F:aralkylamine N-acetyltransferase activity"/>
    <property type="evidence" value="ECO:0007669"/>
    <property type="project" value="UniProtKB-EC"/>
</dbReference>
<keyword evidence="16" id="KW-1185">Reference proteome</keyword>
<protein>
    <recommendedName>
        <fullName evidence="5">aralkylamine N-acetyltransferase</fullName>
        <ecNumber evidence="5">2.3.1.87</ecNumber>
    </recommendedName>
</protein>
<dbReference type="FunFam" id="3.40.630.30:FF:000046">
    <property type="entry name" value="Dopamine N-acetyltransferase"/>
    <property type="match status" value="2"/>
</dbReference>
<dbReference type="CDD" id="cd04301">
    <property type="entry name" value="NAT_SF"/>
    <property type="match status" value="2"/>
</dbReference>
<feature type="region of interest" description="Disordered" evidence="14">
    <location>
        <begin position="411"/>
        <end position="435"/>
    </location>
</feature>
<evidence type="ECO:0000313" key="15">
    <source>
        <dbReference type="EMBL" id="KAJ3665425.1"/>
    </source>
</evidence>
<name>A0AA38J035_9CUCU</name>
<gene>
    <name evidence="15" type="ORF">Zmor_000921</name>
</gene>
<comment type="caution">
    <text evidence="15">The sequence shown here is derived from an EMBL/GenBank/DDBJ whole genome shotgun (WGS) entry which is preliminary data.</text>
</comment>
<evidence type="ECO:0000256" key="2">
    <source>
        <dbReference type="ARBA" id="ARBA00023315"/>
    </source>
</evidence>
<comment type="catalytic activity">
    <reaction evidence="13">
        <text>serotonin + acetyl-CoA = N-acetylserotonin + CoA + H(+)</text>
        <dbReference type="Rhea" id="RHEA:25217"/>
        <dbReference type="ChEBI" id="CHEBI:15378"/>
        <dbReference type="ChEBI" id="CHEBI:17697"/>
        <dbReference type="ChEBI" id="CHEBI:57287"/>
        <dbReference type="ChEBI" id="CHEBI:57288"/>
        <dbReference type="ChEBI" id="CHEBI:350546"/>
        <dbReference type="EC" id="2.3.1.87"/>
    </reaction>
    <physiologicalReaction direction="left-to-right" evidence="13">
        <dbReference type="Rhea" id="RHEA:25218"/>
    </physiologicalReaction>
</comment>
<evidence type="ECO:0000256" key="4">
    <source>
        <dbReference type="ARBA" id="ARBA00038182"/>
    </source>
</evidence>
<comment type="similarity">
    <text evidence="4">Belongs to the acetyltransferase family. AANAT subfamily.</text>
</comment>
<comment type="pathway">
    <text evidence="3">Aromatic compound metabolism; melatonin biosynthesis; melatonin from serotonin: step 1/2.</text>
</comment>
<proteinExistence type="inferred from homology"/>
<comment type="catalytic activity">
    <reaction evidence="10">
        <text>serotonin + (9Z)-octadecenoyl-CoA = N-(9Z-octadecenoyl)-serotonin + CoA + H(+)</text>
        <dbReference type="Rhea" id="RHEA:51392"/>
        <dbReference type="ChEBI" id="CHEBI:15378"/>
        <dbReference type="ChEBI" id="CHEBI:57287"/>
        <dbReference type="ChEBI" id="CHEBI:57387"/>
        <dbReference type="ChEBI" id="CHEBI:134064"/>
        <dbReference type="ChEBI" id="CHEBI:350546"/>
    </reaction>
    <physiologicalReaction direction="left-to-right" evidence="10">
        <dbReference type="Rhea" id="RHEA:51393"/>
    </physiologicalReaction>
</comment>
<dbReference type="AlphaFoldDB" id="A0AA38J035"/>
<keyword evidence="1" id="KW-0808">Transferase</keyword>